<dbReference type="InterPro" id="IPR000551">
    <property type="entry name" value="MerR-type_HTH_dom"/>
</dbReference>
<dbReference type="Pfam" id="PF13411">
    <property type="entry name" value="MerR_1"/>
    <property type="match status" value="1"/>
</dbReference>
<dbReference type="RefSeq" id="WP_386718396.1">
    <property type="nucleotide sequence ID" value="NZ_JBHRSZ010000002.1"/>
</dbReference>
<dbReference type="Gene3D" id="1.10.1660.10">
    <property type="match status" value="1"/>
</dbReference>
<dbReference type="PANTHER" id="PTHR30204:SF69">
    <property type="entry name" value="MERR-FAMILY TRANSCRIPTIONAL REGULATOR"/>
    <property type="match status" value="1"/>
</dbReference>
<keyword evidence="2" id="KW-0805">Transcription regulation</keyword>
<protein>
    <submittedName>
        <fullName evidence="7">MerR family transcriptional regulator</fullName>
    </submittedName>
</protein>
<dbReference type="PROSITE" id="PS50937">
    <property type="entry name" value="HTH_MERR_2"/>
    <property type="match status" value="1"/>
</dbReference>
<organism evidence="7 8">
    <name type="scientific">Litoribrevibacter euphylliae</name>
    <dbReference type="NCBI Taxonomy" id="1834034"/>
    <lineage>
        <taxon>Bacteria</taxon>
        <taxon>Pseudomonadati</taxon>
        <taxon>Pseudomonadota</taxon>
        <taxon>Gammaproteobacteria</taxon>
        <taxon>Oceanospirillales</taxon>
        <taxon>Oceanospirillaceae</taxon>
        <taxon>Litoribrevibacter</taxon>
    </lineage>
</organism>
<keyword evidence="1" id="KW-0678">Repressor</keyword>
<evidence type="ECO:0000256" key="3">
    <source>
        <dbReference type="ARBA" id="ARBA00023125"/>
    </source>
</evidence>
<dbReference type="PRINTS" id="PR00040">
    <property type="entry name" value="HTHMERR"/>
</dbReference>
<reference evidence="8" key="1">
    <citation type="journal article" date="2019" name="Int. J. Syst. Evol. Microbiol.">
        <title>The Global Catalogue of Microorganisms (GCM) 10K type strain sequencing project: providing services to taxonomists for standard genome sequencing and annotation.</title>
        <authorList>
            <consortium name="The Broad Institute Genomics Platform"/>
            <consortium name="The Broad Institute Genome Sequencing Center for Infectious Disease"/>
            <person name="Wu L."/>
            <person name="Ma J."/>
        </authorList>
    </citation>
    <scope>NUCLEOTIDE SEQUENCE [LARGE SCALE GENOMIC DNA]</scope>
    <source>
        <strain evidence="8">KCTC 52438</strain>
    </source>
</reference>
<evidence type="ECO:0000256" key="2">
    <source>
        <dbReference type="ARBA" id="ARBA00023015"/>
    </source>
</evidence>
<evidence type="ECO:0000259" key="6">
    <source>
        <dbReference type="PROSITE" id="PS50937"/>
    </source>
</evidence>
<dbReference type="SMART" id="SM00422">
    <property type="entry name" value="HTH_MERR"/>
    <property type="match status" value="1"/>
</dbReference>
<dbReference type="InterPro" id="IPR047057">
    <property type="entry name" value="MerR_fam"/>
</dbReference>
<dbReference type="InterPro" id="IPR009061">
    <property type="entry name" value="DNA-bd_dom_put_sf"/>
</dbReference>
<keyword evidence="3" id="KW-0238">DNA-binding</keyword>
<evidence type="ECO:0000256" key="5">
    <source>
        <dbReference type="SAM" id="Coils"/>
    </source>
</evidence>
<evidence type="ECO:0000256" key="4">
    <source>
        <dbReference type="ARBA" id="ARBA00023163"/>
    </source>
</evidence>
<keyword evidence="8" id="KW-1185">Reference proteome</keyword>
<dbReference type="PROSITE" id="PS00552">
    <property type="entry name" value="HTH_MERR_1"/>
    <property type="match status" value="1"/>
</dbReference>
<dbReference type="Proteomes" id="UP001595476">
    <property type="component" value="Unassembled WGS sequence"/>
</dbReference>
<evidence type="ECO:0000256" key="1">
    <source>
        <dbReference type="ARBA" id="ARBA00022491"/>
    </source>
</evidence>
<accession>A0ABV7HFF2</accession>
<dbReference type="SUPFAM" id="SSF46955">
    <property type="entry name" value="Putative DNA-binding domain"/>
    <property type="match status" value="1"/>
</dbReference>
<proteinExistence type="predicted"/>
<feature type="coiled-coil region" evidence="5">
    <location>
        <begin position="81"/>
        <end position="115"/>
    </location>
</feature>
<dbReference type="PANTHER" id="PTHR30204">
    <property type="entry name" value="REDOX-CYCLING DRUG-SENSING TRANSCRIPTIONAL ACTIVATOR SOXR"/>
    <property type="match status" value="1"/>
</dbReference>
<dbReference type="CDD" id="cd01109">
    <property type="entry name" value="HTH_YyaN"/>
    <property type="match status" value="1"/>
</dbReference>
<evidence type="ECO:0000313" key="8">
    <source>
        <dbReference type="Proteomes" id="UP001595476"/>
    </source>
</evidence>
<feature type="domain" description="HTH merR-type" evidence="6">
    <location>
        <begin position="1"/>
        <end position="69"/>
    </location>
</feature>
<sequence length="121" mass="14124">MYISEISERTGLSIHTLRYYEKEGLLTNISRNESGRRVYSETDLAWLAWIQRLKSTGMSLEGIKRFSVLRSMGDSSISDRKNMLIEHAQVLKNDIQHLKDELEIVEYKIAAYQEKENKLLT</sequence>
<keyword evidence="4" id="KW-0804">Transcription</keyword>
<gene>
    <name evidence="7" type="ORF">ACFOEK_07385</name>
</gene>
<dbReference type="EMBL" id="JBHRSZ010000002">
    <property type="protein sequence ID" value="MFC3150845.1"/>
    <property type="molecule type" value="Genomic_DNA"/>
</dbReference>
<keyword evidence="5" id="KW-0175">Coiled coil</keyword>
<evidence type="ECO:0000313" key="7">
    <source>
        <dbReference type="EMBL" id="MFC3150845.1"/>
    </source>
</evidence>
<name>A0ABV7HFF2_9GAMM</name>
<comment type="caution">
    <text evidence="7">The sequence shown here is derived from an EMBL/GenBank/DDBJ whole genome shotgun (WGS) entry which is preliminary data.</text>
</comment>